<evidence type="ECO:0000313" key="3">
    <source>
        <dbReference type="Proteomes" id="UP001054945"/>
    </source>
</evidence>
<gene>
    <name evidence="2" type="ORF">CEXT_736141</name>
</gene>
<feature type="region of interest" description="Disordered" evidence="1">
    <location>
        <begin position="46"/>
        <end position="68"/>
    </location>
</feature>
<name>A0AAV4MVY1_CAEEX</name>
<dbReference type="Proteomes" id="UP001054945">
    <property type="component" value="Unassembled WGS sequence"/>
</dbReference>
<feature type="compositionally biased region" description="Basic residues" evidence="1">
    <location>
        <begin position="1"/>
        <end position="19"/>
    </location>
</feature>
<evidence type="ECO:0000256" key="1">
    <source>
        <dbReference type="SAM" id="MobiDB-lite"/>
    </source>
</evidence>
<comment type="caution">
    <text evidence="2">The sequence shown here is derived from an EMBL/GenBank/DDBJ whole genome shotgun (WGS) entry which is preliminary data.</text>
</comment>
<proteinExistence type="predicted"/>
<dbReference type="AlphaFoldDB" id="A0AAV4MVY1"/>
<organism evidence="2 3">
    <name type="scientific">Caerostris extrusa</name>
    <name type="common">Bark spider</name>
    <name type="synonym">Caerostris bankana</name>
    <dbReference type="NCBI Taxonomy" id="172846"/>
    <lineage>
        <taxon>Eukaryota</taxon>
        <taxon>Metazoa</taxon>
        <taxon>Ecdysozoa</taxon>
        <taxon>Arthropoda</taxon>
        <taxon>Chelicerata</taxon>
        <taxon>Arachnida</taxon>
        <taxon>Araneae</taxon>
        <taxon>Araneomorphae</taxon>
        <taxon>Entelegynae</taxon>
        <taxon>Araneoidea</taxon>
        <taxon>Araneidae</taxon>
        <taxon>Caerostris</taxon>
    </lineage>
</organism>
<feature type="region of interest" description="Disordered" evidence="1">
    <location>
        <begin position="1"/>
        <end position="34"/>
    </location>
</feature>
<reference evidence="2 3" key="1">
    <citation type="submission" date="2021-06" db="EMBL/GenBank/DDBJ databases">
        <title>Caerostris extrusa draft genome.</title>
        <authorList>
            <person name="Kono N."/>
            <person name="Arakawa K."/>
        </authorList>
    </citation>
    <scope>NUCLEOTIDE SEQUENCE [LARGE SCALE GENOMIC DNA]</scope>
</reference>
<evidence type="ECO:0000313" key="2">
    <source>
        <dbReference type="EMBL" id="GIX76621.1"/>
    </source>
</evidence>
<dbReference type="EMBL" id="BPLR01002681">
    <property type="protein sequence ID" value="GIX76621.1"/>
    <property type="molecule type" value="Genomic_DNA"/>
</dbReference>
<accession>A0AAV4MVY1</accession>
<keyword evidence="3" id="KW-1185">Reference proteome</keyword>
<protein>
    <submittedName>
        <fullName evidence="2">Uncharacterized protein</fullName>
    </submittedName>
</protein>
<sequence length="68" mass="7556">MIKRKNYDHKCMGRRGKRGMKGEPGDPGTPFDYGNKDVGKLEGIWLKGPIGPPGKPGFQVKKGEKETR</sequence>